<dbReference type="PANTHER" id="PTHR11705:SF143">
    <property type="entry name" value="SLL0236 PROTEIN"/>
    <property type="match status" value="1"/>
</dbReference>
<evidence type="ECO:0000256" key="1">
    <source>
        <dbReference type="ARBA" id="ARBA00001947"/>
    </source>
</evidence>
<dbReference type="SUPFAM" id="SSF53187">
    <property type="entry name" value="Zn-dependent exopeptidases"/>
    <property type="match status" value="1"/>
</dbReference>
<keyword evidence="3" id="KW-0645">Protease</keyword>
<keyword evidence="6" id="KW-0482">Metalloprotease</keyword>
<evidence type="ECO:0000256" key="2">
    <source>
        <dbReference type="ARBA" id="ARBA00005988"/>
    </source>
</evidence>
<evidence type="ECO:0000256" key="7">
    <source>
        <dbReference type="PROSITE-ProRule" id="PRU01379"/>
    </source>
</evidence>
<dbReference type="PRINTS" id="PR00765">
    <property type="entry name" value="CRBOXYPTASEA"/>
</dbReference>
<sequence length="295" mass="33168">MLSEEQGFGYLDLVEGARQLVGRYSFVSAYVIGHSVMGKPLLALRCGRGPRQIHMNGSFHANEWITSALLMRFAADLSAAYATGEPICGQQAERLCRQVTLWVVPMVNPDGVELTQRGAPPTHPWHRLLLEWNGGSERFSGWKANIRGVDLNDQFPAFWEEERKRRGVEGPGPRDYPGPYPLSEPEAAAMARFTESIPFDMVLALHTQGREIYWNYRDYEPAEAEELAGRLGRASGYKPVKLSGSDAGYKDWFIQQYRRPGFTVEAGYGENPLPMGGFDQIYVELQPLLLEALRL</sequence>
<organism evidence="9 10">
    <name type="scientific">Paenibacillus arenilitoris</name>
    <dbReference type="NCBI Taxonomy" id="2772299"/>
    <lineage>
        <taxon>Bacteria</taxon>
        <taxon>Bacillati</taxon>
        <taxon>Bacillota</taxon>
        <taxon>Bacilli</taxon>
        <taxon>Bacillales</taxon>
        <taxon>Paenibacillaceae</taxon>
        <taxon>Paenibacillus</taxon>
    </lineage>
</organism>
<proteinExistence type="inferred from homology"/>
<dbReference type="InterPro" id="IPR034274">
    <property type="entry name" value="ENP1_M14_CPD"/>
</dbReference>
<dbReference type="AlphaFoldDB" id="A0A927H4L9"/>
<feature type="domain" description="Peptidase M14" evidence="8">
    <location>
        <begin position="6"/>
        <end position="295"/>
    </location>
</feature>
<evidence type="ECO:0000313" key="9">
    <source>
        <dbReference type="EMBL" id="MBD2867527.1"/>
    </source>
</evidence>
<dbReference type="CDD" id="cd06229">
    <property type="entry name" value="M14_Endopeptidase_I"/>
    <property type="match status" value="1"/>
</dbReference>
<accession>A0A927H4L9</accession>
<dbReference type="PANTHER" id="PTHR11705">
    <property type="entry name" value="PROTEASE FAMILY M14 CARBOXYPEPTIDASE A,B"/>
    <property type="match status" value="1"/>
</dbReference>
<dbReference type="Gene3D" id="3.40.630.10">
    <property type="entry name" value="Zn peptidases"/>
    <property type="match status" value="1"/>
</dbReference>
<keyword evidence="4" id="KW-0378">Hydrolase</keyword>
<dbReference type="GO" id="GO:0006508">
    <property type="term" value="P:proteolysis"/>
    <property type="evidence" value="ECO:0007669"/>
    <property type="project" value="UniProtKB-KW"/>
</dbReference>
<evidence type="ECO:0000256" key="5">
    <source>
        <dbReference type="ARBA" id="ARBA00022833"/>
    </source>
</evidence>
<name>A0A927H4L9_9BACL</name>
<dbReference type="RefSeq" id="WP_190858127.1">
    <property type="nucleotide sequence ID" value="NZ_JACXIY010000002.1"/>
</dbReference>
<evidence type="ECO:0000256" key="6">
    <source>
        <dbReference type="ARBA" id="ARBA00023049"/>
    </source>
</evidence>
<comment type="cofactor">
    <cofactor evidence="1">
        <name>Zn(2+)</name>
        <dbReference type="ChEBI" id="CHEBI:29105"/>
    </cofactor>
</comment>
<dbReference type="PROSITE" id="PS52035">
    <property type="entry name" value="PEPTIDASE_M14"/>
    <property type="match status" value="1"/>
</dbReference>
<dbReference type="SMART" id="SM00631">
    <property type="entry name" value="Zn_pept"/>
    <property type="match status" value="1"/>
</dbReference>
<dbReference type="InterPro" id="IPR000834">
    <property type="entry name" value="Peptidase_M14"/>
</dbReference>
<evidence type="ECO:0000259" key="8">
    <source>
        <dbReference type="PROSITE" id="PS52035"/>
    </source>
</evidence>
<comment type="caution">
    <text evidence="9">The sequence shown here is derived from an EMBL/GenBank/DDBJ whole genome shotgun (WGS) entry which is preliminary data.</text>
</comment>
<evidence type="ECO:0000256" key="3">
    <source>
        <dbReference type="ARBA" id="ARBA00022670"/>
    </source>
</evidence>
<reference evidence="9" key="1">
    <citation type="submission" date="2020-09" db="EMBL/GenBank/DDBJ databases">
        <title>A novel bacterium of genus Paenibacillus, isolated from South China Sea.</title>
        <authorList>
            <person name="Huang H."/>
            <person name="Mo K."/>
            <person name="Hu Y."/>
        </authorList>
    </citation>
    <scope>NUCLEOTIDE SEQUENCE</scope>
    <source>
        <strain evidence="9">IB182493</strain>
    </source>
</reference>
<dbReference type="Pfam" id="PF00246">
    <property type="entry name" value="Peptidase_M14"/>
    <property type="match status" value="1"/>
</dbReference>
<protein>
    <submittedName>
        <fullName evidence="9">Peptidase M14</fullName>
    </submittedName>
</protein>
<evidence type="ECO:0000256" key="4">
    <source>
        <dbReference type="ARBA" id="ARBA00022801"/>
    </source>
</evidence>
<keyword evidence="10" id="KW-1185">Reference proteome</keyword>
<dbReference type="EMBL" id="JACXIY010000002">
    <property type="protein sequence ID" value="MBD2867527.1"/>
    <property type="molecule type" value="Genomic_DNA"/>
</dbReference>
<dbReference type="GO" id="GO:0004181">
    <property type="term" value="F:metallocarboxypeptidase activity"/>
    <property type="evidence" value="ECO:0007669"/>
    <property type="project" value="InterPro"/>
</dbReference>
<evidence type="ECO:0000313" key="10">
    <source>
        <dbReference type="Proteomes" id="UP000632125"/>
    </source>
</evidence>
<dbReference type="GO" id="GO:0008270">
    <property type="term" value="F:zinc ion binding"/>
    <property type="evidence" value="ECO:0007669"/>
    <property type="project" value="InterPro"/>
</dbReference>
<feature type="active site" description="Proton donor/acceptor" evidence="7">
    <location>
        <position position="265"/>
    </location>
</feature>
<comment type="similarity">
    <text evidence="2 7">Belongs to the peptidase M14 family.</text>
</comment>
<dbReference type="GO" id="GO:0005615">
    <property type="term" value="C:extracellular space"/>
    <property type="evidence" value="ECO:0007669"/>
    <property type="project" value="TreeGrafter"/>
</dbReference>
<gene>
    <name evidence="9" type="ORF">IDH41_02985</name>
</gene>
<keyword evidence="5" id="KW-0862">Zinc</keyword>
<dbReference type="Proteomes" id="UP000632125">
    <property type="component" value="Unassembled WGS sequence"/>
</dbReference>